<dbReference type="AlphaFoldDB" id="A0A917AIZ4"/>
<dbReference type="PANTHER" id="PTHR34472">
    <property type="entry name" value="SULFUR CARRIER PROTEIN THIS"/>
    <property type="match status" value="1"/>
</dbReference>
<gene>
    <name evidence="1" type="ORF">GCM10011517_20340</name>
</gene>
<dbReference type="EMBL" id="BMKN01000002">
    <property type="protein sequence ID" value="GGE52509.1"/>
    <property type="molecule type" value="Genomic_DNA"/>
</dbReference>
<reference evidence="1" key="2">
    <citation type="submission" date="2020-09" db="EMBL/GenBank/DDBJ databases">
        <authorList>
            <person name="Sun Q."/>
            <person name="Zhou Y."/>
        </authorList>
    </citation>
    <scope>NUCLEOTIDE SEQUENCE</scope>
    <source>
        <strain evidence="1">CGMCC 1.16012</strain>
    </source>
</reference>
<evidence type="ECO:0000313" key="2">
    <source>
        <dbReference type="Proteomes" id="UP000606730"/>
    </source>
</evidence>
<accession>A0A917AIZ4</accession>
<dbReference type="CDD" id="cd00565">
    <property type="entry name" value="Ubl_ThiS"/>
    <property type="match status" value="1"/>
</dbReference>
<dbReference type="RefSeq" id="WP_095593975.1">
    <property type="nucleotide sequence ID" value="NZ_BMKN01000002.1"/>
</dbReference>
<dbReference type="InterPro" id="IPR010035">
    <property type="entry name" value="Thi_S"/>
</dbReference>
<evidence type="ECO:0008006" key="3">
    <source>
        <dbReference type="Google" id="ProtNLM"/>
    </source>
</evidence>
<organism evidence="1 2">
    <name type="scientific">Actibacterium pelagium</name>
    <dbReference type="NCBI Taxonomy" id="2029103"/>
    <lineage>
        <taxon>Bacteria</taxon>
        <taxon>Pseudomonadati</taxon>
        <taxon>Pseudomonadota</taxon>
        <taxon>Alphaproteobacteria</taxon>
        <taxon>Rhodobacterales</taxon>
        <taxon>Roseobacteraceae</taxon>
        <taxon>Actibacterium</taxon>
    </lineage>
</organism>
<dbReference type="Gene3D" id="3.10.20.30">
    <property type="match status" value="1"/>
</dbReference>
<dbReference type="Pfam" id="PF02597">
    <property type="entry name" value="ThiS"/>
    <property type="match status" value="1"/>
</dbReference>
<evidence type="ECO:0000313" key="1">
    <source>
        <dbReference type="EMBL" id="GGE52509.1"/>
    </source>
</evidence>
<sequence length="65" mass="6758">MQITVNGTTHDLSATTLADALKELGYGDARVATALNEAFIPAPSRATTELTQGDRLEVVAPMQGG</sequence>
<dbReference type="NCBIfam" id="TIGR01683">
    <property type="entry name" value="thiS"/>
    <property type="match status" value="1"/>
</dbReference>
<proteinExistence type="predicted"/>
<name>A0A917AIZ4_9RHOB</name>
<protein>
    <recommendedName>
        <fullName evidence="3">Sulfur carrier protein</fullName>
    </recommendedName>
</protein>
<dbReference type="SUPFAM" id="SSF54285">
    <property type="entry name" value="MoaD/ThiS"/>
    <property type="match status" value="1"/>
</dbReference>
<keyword evidence="2" id="KW-1185">Reference proteome</keyword>
<dbReference type="OrthoDB" id="197113at2"/>
<dbReference type="InterPro" id="IPR003749">
    <property type="entry name" value="ThiS/MoaD-like"/>
</dbReference>
<comment type="caution">
    <text evidence="1">The sequence shown here is derived from an EMBL/GenBank/DDBJ whole genome shotgun (WGS) entry which is preliminary data.</text>
</comment>
<dbReference type="InterPro" id="IPR016155">
    <property type="entry name" value="Mopterin_synth/thiamin_S_b"/>
</dbReference>
<dbReference type="Proteomes" id="UP000606730">
    <property type="component" value="Unassembled WGS sequence"/>
</dbReference>
<reference evidence="1" key="1">
    <citation type="journal article" date="2014" name="Int. J. Syst. Evol. Microbiol.">
        <title>Complete genome sequence of Corynebacterium casei LMG S-19264T (=DSM 44701T), isolated from a smear-ripened cheese.</title>
        <authorList>
            <consortium name="US DOE Joint Genome Institute (JGI-PGF)"/>
            <person name="Walter F."/>
            <person name="Albersmeier A."/>
            <person name="Kalinowski J."/>
            <person name="Ruckert C."/>
        </authorList>
    </citation>
    <scope>NUCLEOTIDE SEQUENCE</scope>
    <source>
        <strain evidence="1">CGMCC 1.16012</strain>
    </source>
</reference>
<dbReference type="InterPro" id="IPR012675">
    <property type="entry name" value="Beta-grasp_dom_sf"/>
</dbReference>
<dbReference type="PANTHER" id="PTHR34472:SF1">
    <property type="entry name" value="SULFUR CARRIER PROTEIN THIS"/>
    <property type="match status" value="1"/>
</dbReference>